<evidence type="ECO:0008006" key="4">
    <source>
        <dbReference type="Google" id="ProtNLM"/>
    </source>
</evidence>
<reference evidence="3" key="2">
    <citation type="journal article" date="2018" name="BMC Genomics">
        <title>Genomic insights into host adaptation between the wheat stripe rust pathogen (Puccinia striiformis f. sp. tritici) and the barley stripe rust pathogen (Puccinia striiformis f. sp. hordei).</title>
        <authorList>
            <person name="Xia C."/>
            <person name="Wang M."/>
            <person name="Yin C."/>
            <person name="Cornejo O.E."/>
            <person name="Hulbert S.H."/>
            <person name="Chen X."/>
        </authorList>
    </citation>
    <scope>NUCLEOTIDE SEQUENCE [LARGE SCALE GENOMIC DNA]</scope>
    <source>
        <strain evidence="3">93TX-2</strain>
    </source>
</reference>
<evidence type="ECO:0000256" key="1">
    <source>
        <dbReference type="SAM" id="SignalP"/>
    </source>
</evidence>
<feature type="signal peptide" evidence="1">
    <location>
        <begin position="1"/>
        <end position="20"/>
    </location>
</feature>
<feature type="chain" id="PRO_5015397600" description="CBM1 domain-containing protein" evidence="1">
    <location>
        <begin position="21"/>
        <end position="98"/>
    </location>
</feature>
<dbReference type="VEuPathDB" id="FungiDB:PSHT_06489"/>
<sequence>MHFNSVLFLSLMATLGNVAGVDWDCDSGRHEKYCGAKVQSSDTSTCYLFPRDGAQVNGECYSFYPDHKCCNKSALEFVSRSQVPTLHFRRSDLGADWF</sequence>
<evidence type="ECO:0000313" key="2">
    <source>
        <dbReference type="EMBL" id="POW17134.1"/>
    </source>
</evidence>
<keyword evidence="1" id="KW-0732">Signal</keyword>
<dbReference type="AlphaFoldDB" id="A0A2S4W5S2"/>
<dbReference type="Proteomes" id="UP000238274">
    <property type="component" value="Unassembled WGS sequence"/>
</dbReference>
<proteinExistence type="predicted"/>
<protein>
    <recommendedName>
        <fullName evidence="4">CBM1 domain-containing protein</fullName>
    </recommendedName>
</protein>
<accession>A0A2S4W5S2</accession>
<reference evidence="3" key="3">
    <citation type="journal article" date="2018" name="Mol. Plant Microbe Interact.">
        <title>Genome sequence resources for the wheat stripe rust pathogen (Puccinia striiformis f. sp. tritici) and the barley stripe rust pathogen (Puccinia striiformis f. sp. hordei).</title>
        <authorList>
            <person name="Xia C."/>
            <person name="Wang M."/>
            <person name="Yin C."/>
            <person name="Cornejo O.E."/>
            <person name="Hulbert S.H."/>
            <person name="Chen X."/>
        </authorList>
    </citation>
    <scope>NUCLEOTIDE SEQUENCE [LARGE SCALE GENOMIC DNA]</scope>
    <source>
        <strain evidence="3">93TX-2</strain>
    </source>
</reference>
<organism evidence="2 3">
    <name type="scientific">Puccinia striiformis</name>
    <dbReference type="NCBI Taxonomy" id="27350"/>
    <lineage>
        <taxon>Eukaryota</taxon>
        <taxon>Fungi</taxon>
        <taxon>Dikarya</taxon>
        <taxon>Basidiomycota</taxon>
        <taxon>Pucciniomycotina</taxon>
        <taxon>Pucciniomycetes</taxon>
        <taxon>Pucciniales</taxon>
        <taxon>Pucciniaceae</taxon>
        <taxon>Puccinia</taxon>
    </lineage>
</organism>
<reference evidence="2 3" key="1">
    <citation type="submission" date="2017-12" db="EMBL/GenBank/DDBJ databases">
        <title>Gene loss provides genomic basis for host adaptation in cereal stripe rust fungi.</title>
        <authorList>
            <person name="Xia C."/>
        </authorList>
    </citation>
    <scope>NUCLEOTIDE SEQUENCE [LARGE SCALE GENOMIC DNA]</scope>
    <source>
        <strain evidence="2 3">93TX-2</strain>
    </source>
</reference>
<dbReference type="EMBL" id="PKSM01000076">
    <property type="protein sequence ID" value="POW17134.1"/>
    <property type="molecule type" value="Genomic_DNA"/>
</dbReference>
<comment type="caution">
    <text evidence="2">The sequence shown here is derived from an EMBL/GenBank/DDBJ whole genome shotgun (WGS) entry which is preliminary data.</text>
</comment>
<evidence type="ECO:0000313" key="3">
    <source>
        <dbReference type="Proteomes" id="UP000238274"/>
    </source>
</evidence>
<gene>
    <name evidence="2" type="ORF">PSHT_06489</name>
</gene>
<name>A0A2S4W5S2_9BASI</name>
<keyword evidence="3" id="KW-1185">Reference proteome</keyword>